<name>A0ABU7YYB9_9GAMM</name>
<evidence type="ECO:0000313" key="5">
    <source>
        <dbReference type="EMBL" id="MEG3183906.1"/>
    </source>
</evidence>
<organism evidence="5 6">
    <name type="scientific">Novilysobacter erysipheiresistens</name>
    <dbReference type="NCBI Taxonomy" id="1749332"/>
    <lineage>
        <taxon>Bacteria</taxon>
        <taxon>Pseudomonadati</taxon>
        <taxon>Pseudomonadota</taxon>
        <taxon>Gammaproteobacteria</taxon>
        <taxon>Lysobacterales</taxon>
        <taxon>Lysobacteraceae</taxon>
        <taxon>Novilysobacter</taxon>
    </lineage>
</organism>
<dbReference type="Gene3D" id="3.40.50.2020">
    <property type="match status" value="1"/>
</dbReference>
<dbReference type="InterPro" id="IPR000836">
    <property type="entry name" value="PRTase_dom"/>
</dbReference>
<dbReference type="Proteomes" id="UP001355056">
    <property type="component" value="Unassembled WGS sequence"/>
</dbReference>
<dbReference type="InterPro" id="IPR051910">
    <property type="entry name" value="ComF/GntX_DNA_util-trans"/>
</dbReference>
<dbReference type="EMBL" id="JAXGFP010000003">
    <property type="protein sequence ID" value="MEG3183906.1"/>
    <property type="molecule type" value="Genomic_DNA"/>
</dbReference>
<dbReference type="RefSeq" id="WP_332616307.1">
    <property type="nucleotide sequence ID" value="NZ_JAXGFP010000003.1"/>
</dbReference>
<evidence type="ECO:0000256" key="1">
    <source>
        <dbReference type="ARBA" id="ARBA00008007"/>
    </source>
</evidence>
<evidence type="ECO:0000256" key="2">
    <source>
        <dbReference type="SAM" id="MobiDB-lite"/>
    </source>
</evidence>
<protein>
    <submittedName>
        <fullName evidence="5">ComF family protein</fullName>
    </submittedName>
</protein>
<dbReference type="SUPFAM" id="SSF53271">
    <property type="entry name" value="PRTase-like"/>
    <property type="match status" value="1"/>
</dbReference>
<dbReference type="CDD" id="cd06223">
    <property type="entry name" value="PRTases_typeI"/>
    <property type="match status" value="1"/>
</dbReference>
<keyword evidence="6" id="KW-1185">Reference proteome</keyword>
<accession>A0ABU7YYB9</accession>
<feature type="domain" description="Phosphoribosyltransferase" evidence="3">
    <location>
        <begin position="233"/>
        <end position="269"/>
    </location>
</feature>
<gene>
    <name evidence="5" type="ORF">SNE34_07775</name>
</gene>
<dbReference type="InterPro" id="IPR029057">
    <property type="entry name" value="PRTase-like"/>
</dbReference>
<comment type="similarity">
    <text evidence="1">Belongs to the ComF/GntX family.</text>
</comment>
<dbReference type="PANTHER" id="PTHR47505">
    <property type="entry name" value="DNA UTILIZATION PROTEIN YHGH"/>
    <property type="match status" value="1"/>
</dbReference>
<proteinExistence type="inferred from homology"/>
<evidence type="ECO:0000313" key="6">
    <source>
        <dbReference type="Proteomes" id="UP001355056"/>
    </source>
</evidence>
<feature type="domain" description="Double zinc ribbon" evidence="4">
    <location>
        <begin position="47"/>
        <end position="101"/>
    </location>
</feature>
<evidence type="ECO:0000259" key="4">
    <source>
        <dbReference type="Pfam" id="PF18912"/>
    </source>
</evidence>
<feature type="compositionally biased region" description="Low complexity" evidence="2">
    <location>
        <begin position="23"/>
        <end position="32"/>
    </location>
</feature>
<feature type="compositionally biased region" description="Polar residues" evidence="2">
    <location>
        <begin position="1"/>
        <end position="11"/>
    </location>
</feature>
<feature type="region of interest" description="Disordered" evidence="2">
    <location>
        <begin position="1"/>
        <end position="37"/>
    </location>
</feature>
<dbReference type="Pfam" id="PF00156">
    <property type="entry name" value="Pribosyltran"/>
    <property type="match status" value="1"/>
</dbReference>
<sequence length="272" mass="28954">MAETVNQTDASQVDGAGLGAGRPGAAREPTGACATGPTAKLPGGRLARWLWPPRCLVCLDRGSSGLDLCGACTANLPWLGHACGRCALPMSEPGRDCGHCLRQPPPLTEAHAACLYGHPLDRLLPRFKFHHDLAAGRLLAQLMARSFAPLAADWAQAVALVPVPLHPRRLRQRGYDQALELARPLAHALQLPLGQRTLIRVRDTAAQSRLHADQRQRNLRDAFAVTASAALPAHVVLVDDVMTTGATLHAAADALRRAGVARVDAWVCARAP</sequence>
<evidence type="ECO:0000259" key="3">
    <source>
        <dbReference type="Pfam" id="PF00156"/>
    </source>
</evidence>
<reference evidence="5 6" key="1">
    <citation type="journal article" date="2016" name="Int. J. Syst. Evol. Microbiol.">
        <title>Lysobacter erysipheiresistens sp. nov., an antagonist of powdery mildew, isolated from tobacco-cultivated soil.</title>
        <authorList>
            <person name="Xie B."/>
            <person name="Li T."/>
            <person name="Lin X."/>
            <person name="Wang C.J."/>
            <person name="Chen Y.J."/>
            <person name="Liu W.J."/>
            <person name="Zhao Z.W."/>
        </authorList>
    </citation>
    <scope>NUCLEOTIDE SEQUENCE [LARGE SCALE GENOMIC DNA]</scope>
    <source>
        <strain evidence="5 6">RS-LYSO-3</strain>
    </source>
</reference>
<dbReference type="Pfam" id="PF18912">
    <property type="entry name" value="DZR_2"/>
    <property type="match status" value="1"/>
</dbReference>
<dbReference type="InterPro" id="IPR044005">
    <property type="entry name" value="DZR_2"/>
</dbReference>
<comment type="caution">
    <text evidence="5">The sequence shown here is derived from an EMBL/GenBank/DDBJ whole genome shotgun (WGS) entry which is preliminary data.</text>
</comment>
<dbReference type="PANTHER" id="PTHR47505:SF1">
    <property type="entry name" value="DNA UTILIZATION PROTEIN YHGH"/>
    <property type="match status" value="1"/>
</dbReference>